<reference evidence="1 2" key="1">
    <citation type="journal article" date="2014" name="Genome Announc.">
        <title>Draft Genome Sequence of the Antitrypanosomally Active Sponge-Associated Bacterium Actinokineospora sp. Strain EG49.</title>
        <authorList>
            <person name="Harjes J."/>
            <person name="Ryu T."/>
            <person name="Abdelmohsen U.R."/>
            <person name="Moitinho-Silva L."/>
            <person name="Horn H."/>
            <person name="Ravasi T."/>
            <person name="Hentschel U."/>
        </authorList>
    </citation>
    <scope>NUCLEOTIDE SEQUENCE [LARGE SCALE GENOMIC DNA]</scope>
    <source>
        <strain evidence="1 2">EG49</strain>
    </source>
</reference>
<dbReference type="EMBL" id="AYXG01000027">
    <property type="protein sequence ID" value="EWC63973.1"/>
    <property type="molecule type" value="Genomic_DNA"/>
</dbReference>
<name>W7IUC7_9PSEU</name>
<dbReference type="Proteomes" id="UP000019277">
    <property type="component" value="Unassembled WGS sequence"/>
</dbReference>
<dbReference type="PATRIC" id="fig|909613.9.peg.701"/>
<dbReference type="eggNOG" id="ENOG5033K3M">
    <property type="taxonomic scope" value="Bacteria"/>
</dbReference>
<dbReference type="AlphaFoldDB" id="W7IUC7"/>
<keyword evidence="2" id="KW-1185">Reference proteome</keyword>
<evidence type="ECO:0000313" key="2">
    <source>
        <dbReference type="Proteomes" id="UP000019277"/>
    </source>
</evidence>
<protein>
    <submittedName>
        <fullName evidence="1">Uncharacterized protein</fullName>
    </submittedName>
</protein>
<accession>W7IUC7</accession>
<gene>
    <name evidence="1" type="ORF">UO65_0684</name>
</gene>
<organism evidence="1 2">
    <name type="scientific">Actinokineospora spheciospongiae</name>
    <dbReference type="NCBI Taxonomy" id="909613"/>
    <lineage>
        <taxon>Bacteria</taxon>
        <taxon>Bacillati</taxon>
        <taxon>Actinomycetota</taxon>
        <taxon>Actinomycetes</taxon>
        <taxon>Pseudonocardiales</taxon>
        <taxon>Pseudonocardiaceae</taxon>
        <taxon>Actinokineospora</taxon>
    </lineage>
</organism>
<proteinExistence type="predicted"/>
<comment type="caution">
    <text evidence="1">The sequence shown here is derived from an EMBL/GenBank/DDBJ whole genome shotgun (WGS) entry which is preliminary data.</text>
</comment>
<sequence length="149" mass="16226">MINVELAQLLDRTGLTVLDHLELQVAIPVIDGLQAQGDLIIIPRALVPVVTEDSWARWSPVPRAGVELVRGANGANPHTLTADPGTCEWTIHVHEPLRLAIALIRNTAPVHLVHPEHGGTGIAPGEWVVRRQQERGTARFRSTSTLVCD</sequence>
<dbReference type="STRING" id="909613.UO65_0684"/>
<evidence type="ECO:0000313" key="1">
    <source>
        <dbReference type="EMBL" id="EWC63973.1"/>
    </source>
</evidence>